<dbReference type="GO" id="GO:0000932">
    <property type="term" value="C:P-body"/>
    <property type="evidence" value="ECO:0007669"/>
    <property type="project" value="TreeGrafter"/>
</dbReference>
<dbReference type="eggNOG" id="KOG2937">
    <property type="taxonomic scope" value="Eukaryota"/>
</dbReference>
<comment type="similarity">
    <text evidence="3">Belongs to the Nudix hydrolase family. DCP2 subfamily.</text>
</comment>
<evidence type="ECO:0000256" key="1">
    <source>
        <dbReference type="ARBA" id="ARBA00001936"/>
    </source>
</evidence>
<dbReference type="AlphaFoldDB" id="A0A1C1C921"/>
<feature type="region of interest" description="Disordered" evidence="9">
    <location>
        <begin position="695"/>
        <end position="811"/>
    </location>
</feature>
<evidence type="ECO:0000313" key="11">
    <source>
        <dbReference type="EMBL" id="OCT45006.1"/>
    </source>
</evidence>
<dbReference type="InterPro" id="IPR036189">
    <property type="entry name" value="DCP2_BoxA_sf"/>
</dbReference>
<dbReference type="PANTHER" id="PTHR23114">
    <property type="entry name" value="M7GPPPN-MRNA HYDROLASE"/>
    <property type="match status" value="1"/>
</dbReference>
<evidence type="ECO:0000256" key="4">
    <source>
        <dbReference type="ARBA" id="ARBA00022490"/>
    </source>
</evidence>
<dbReference type="VEuPathDB" id="FungiDB:G647_07678"/>
<keyword evidence="6" id="KW-0378">Hydrolase</keyword>
<dbReference type="GO" id="GO:0000290">
    <property type="term" value="P:deadenylation-dependent decapping of nuclear-transcribed mRNA"/>
    <property type="evidence" value="ECO:0007669"/>
    <property type="project" value="InterPro"/>
</dbReference>
<dbReference type="GO" id="GO:0003723">
    <property type="term" value="F:RNA binding"/>
    <property type="evidence" value="ECO:0007669"/>
    <property type="project" value="UniProtKB-KW"/>
</dbReference>
<keyword evidence="7" id="KW-0694">RNA-binding</keyword>
<dbReference type="STRING" id="86049.A0A1C1C921"/>
<evidence type="ECO:0000259" key="10">
    <source>
        <dbReference type="PROSITE" id="PS51462"/>
    </source>
</evidence>
<evidence type="ECO:0000256" key="9">
    <source>
        <dbReference type="SAM" id="MobiDB-lite"/>
    </source>
</evidence>
<accession>A0A1C1C921</accession>
<evidence type="ECO:0000256" key="2">
    <source>
        <dbReference type="ARBA" id="ARBA00004496"/>
    </source>
</evidence>
<dbReference type="InterPro" id="IPR000086">
    <property type="entry name" value="NUDIX_hydrolase_dom"/>
</dbReference>
<dbReference type="PROSITE" id="PS00893">
    <property type="entry name" value="NUDIX_BOX"/>
    <property type="match status" value="1"/>
</dbReference>
<feature type="compositionally biased region" description="Basic and acidic residues" evidence="9">
    <location>
        <begin position="647"/>
        <end position="660"/>
    </location>
</feature>
<feature type="compositionally biased region" description="Basic and acidic residues" evidence="9">
    <location>
        <begin position="735"/>
        <end position="746"/>
    </location>
</feature>
<dbReference type="VEuPathDB" id="FungiDB:CLCR_05441"/>
<dbReference type="GO" id="GO:0000184">
    <property type="term" value="P:nuclear-transcribed mRNA catabolic process, nonsense-mediated decay"/>
    <property type="evidence" value="ECO:0007669"/>
    <property type="project" value="InterPro"/>
</dbReference>
<dbReference type="FunFam" id="3.90.79.10:FF:000003">
    <property type="entry name" value="M7GpppN-mRNA hydrolase isoform 2"/>
    <property type="match status" value="1"/>
</dbReference>
<keyword evidence="5" id="KW-0479">Metal-binding</keyword>
<dbReference type="GO" id="GO:0140933">
    <property type="term" value="F:5'-(N(7)-methylguanosine 5'-triphospho)-[mRNA] hydrolase activity"/>
    <property type="evidence" value="ECO:0007669"/>
    <property type="project" value="InterPro"/>
</dbReference>
<keyword evidence="4" id="KW-0963">Cytoplasm</keyword>
<feature type="region of interest" description="Disordered" evidence="9">
    <location>
        <begin position="369"/>
        <end position="419"/>
    </location>
</feature>
<name>A0A1C1C921_9EURO</name>
<sequence length="911" mass="99768">MVKYPDQDINLRDAAGGLYDTHANMRLDDLCVRFIINLPPEELESVERICFQVEEAQWFYEDFIRPLDPSLPSLSLRAFSLRIFQHCPLFSQWSAQHHTTAFAEFLAYKSRVPVRGAILLSEAMDEVVLVKGWKKSANWSFPRGKINKDENDLDCAVREVYEETGFDAREAGLVKDEKDMKYIEVTMREQHMRLYVFRGVPRDTHFEAKTRKEISKIEWYKLTDLPTLKKSRQHEGSGTDHASLNANKFYMVAPFLNPLKKWIAQQRKKENRYSSHLAAPPLVPEDVTMEEERDTDDVGARLTEAAATAISDLPEVSAPSSVDPTSHLKEMLNIGSQPIQQQALLRPSHMPQVDTQKSNALLALLRGKTQDQSRAMPQTPVEQISAPPEVQRSPHTSHVRQPQIDQARPPPPFPQQYPHLRPEVRSAFSRSQEAAVYPLTAIDPGQPPPQVAPFQRTGDPLSMGQEASQFRSAPVPPASALPKLTNHTKALLDVFKHATSTPHQPMALSTVQRSSAPPGTDTMRQSEVQLQGPLERRESDQTMKASSKDFISSESNPVLGPSPTTVLEDQVSSLLSSRRPKDAQRTSLLELFNHPSPPKMVHASAEPAAPVELAATAPHTLPEKPKANKDDLLLSLLRQSSRAASAKADEAKKAAPREGETAATVSGPLNQPVFEVVPRSTMYASNETGRSRLTAHRTLYDPNAPAPVKILTRSEGTRPQPPRSPRGIKPASKRAGKEKAAPKEQAKPFQPQILRRPQTADSAASGVPPPVGEAAAQPLPATPNTPSAVVSNTDMGGRLVPSRKSSQTDAQKQTLLSLFGGQVEATSKVTTPQPSPGMVSPLTSSQIVSANGAGPASGIEPISTRTSRVGSTTSLVSGTGTARPAVEKRQTGAENKAFLLGYLGRIATQDQ</sequence>
<dbReference type="InterPro" id="IPR044099">
    <property type="entry name" value="Dcp2_NUDIX"/>
</dbReference>
<dbReference type="Proteomes" id="UP000094526">
    <property type="component" value="Unassembled WGS sequence"/>
</dbReference>
<feature type="region of interest" description="Disordered" evidence="9">
    <location>
        <begin position="273"/>
        <end position="297"/>
    </location>
</feature>
<comment type="caution">
    <text evidence="11">The sequence shown here is derived from an EMBL/GenBank/DDBJ whole genome shotgun (WGS) entry which is preliminary data.</text>
</comment>
<feature type="domain" description="Nudix hydrolase" evidence="10">
    <location>
        <begin position="110"/>
        <end position="257"/>
    </location>
</feature>
<feature type="compositionally biased region" description="Polar residues" evidence="9">
    <location>
        <begin position="503"/>
        <end position="529"/>
    </location>
</feature>
<feature type="compositionally biased region" description="Polar residues" evidence="9">
    <location>
        <begin position="370"/>
        <end position="382"/>
    </location>
</feature>
<evidence type="ECO:0000256" key="8">
    <source>
        <dbReference type="ARBA" id="ARBA00023211"/>
    </source>
</evidence>
<feature type="compositionally biased region" description="Low complexity" evidence="9">
    <location>
        <begin position="863"/>
        <end position="881"/>
    </location>
</feature>
<dbReference type="PROSITE" id="PS51462">
    <property type="entry name" value="NUDIX"/>
    <property type="match status" value="1"/>
</dbReference>
<feature type="region of interest" description="Disordered" evidence="9">
    <location>
        <begin position="644"/>
        <end position="667"/>
    </location>
</feature>
<gene>
    <name evidence="11" type="ORF">CLCR_05441</name>
</gene>
<dbReference type="InterPro" id="IPR007722">
    <property type="entry name" value="DCP2_BoxA"/>
</dbReference>
<reference evidence="12" key="1">
    <citation type="submission" date="2015-07" db="EMBL/GenBank/DDBJ databases">
        <authorList>
            <person name="Teixeira M.M."/>
            <person name="Souza R.C."/>
            <person name="Almeida L.G."/>
            <person name="Vicente V.A."/>
            <person name="de Hoog S."/>
            <person name="Bocca A.L."/>
            <person name="de Almeida S.R."/>
            <person name="Vasconcelos A.T."/>
            <person name="Felipe M.S."/>
        </authorList>
    </citation>
    <scope>NUCLEOTIDE SEQUENCE [LARGE SCALE GENOMIC DNA]</scope>
    <source>
        <strain evidence="12">KSF</strain>
    </source>
</reference>
<evidence type="ECO:0000256" key="6">
    <source>
        <dbReference type="ARBA" id="ARBA00022801"/>
    </source>
</evidence>
<proteinExistence type="inferred from homology"/>
<comment type="subcellular location">
    <subcellularLocation>
        <location evidence="2">Cytoplasm</location>
    </subcellularLocation>
</comment>
<feature type="region of interest" description="Disordered" evidence="9">
    <location>
        <begin position="503"/>
        <end position="582"/>
    </location>
</feature>
<dbReference type="InterPro" id="IPR020084">
    <property type="entry name" value="NUDIX_hydrolase_CS"/>
</dbReference>
<dbReference type="Pfam" id="PF00293">
    <property type="entry name" value="NUDIX"/>
    <property type="match status" value="1"/>
</dbReference>
<keyword evidence="8" id="KW-0464">Manganese</keyword>
<dbReference type="SUPFAM" id="SSF55811">
    <property type="entry name" value="Nudix"/>
    <property type="match status" value="1"/>
</dbReference>
<keyword evidence="12" id="KW-1185">Reference proteome</keyword>
<dbReference type="FunFam" id="1.10.10.1050:FF:000003">
    <property type="entry name" value="Decapping enzyme Dcp2, putative"/>
    <property type="match status" value="1"/>
</dbReference>
<dbReference type="SMART" id="SM01125">
    <property type="entry name" value="DCP2"/>
    <property type="match status" value="1"/>
</dbReference>
<protein>
    <recommendedName>
        <fullName evidence="10">Nudix hydrolase domain-containing protein</fullName>
    </recommendedName>
</protein>
<dbReference type="CDD" id="cd03672">
    <property type="entry name" value="NUDIX_Dcp2p_Nudt20"/>
    <property type="match status" value="1"/>
</dbReference>
<dbReference type="Pfam" id="PF05026">
    <property type="entry name" value="DCP2"/>
    <property type="match status" value="1"/>
</dbReference>
<feature type="region of interest" description="Disordered" evidence="9">
    <location>
        <begin position="826"/>
        <end position="889"/>
    </location>
</feature>
<dbReference type="InterPro" id="IPR015797">
    <property type="entry name" value="NUDIX_hydrolase-like_dom_sf"/>
</dbReference>
<organism evidence="11 12">
    <name type="scientific">Cladophialophora carrionii</name>
    <dbReference type="NCBI Taxonomy" id="86049"/>
    <lineage>
        <taxon>Eukaryota</taxon>
        <taxon>Fungi</taxon>
        <taxon>Dikarya</taxon>
        <taxon>Ascomycota</taxon>
        <taxon>Pezizomycotina</taxon>
        <taxon>Eurotiomycetes</taxon>
        <taxon>Chaetothyriomycetidae</taxon>
        <taxon>Chaetothyriales</taxon>
        <taxon>Herpotrichiellaceae</taxon>
        <taxon>Cladophialophora</taxon>
    </lineage>
</organism>
<dbReference type="PANTHER" id="PTHR23114:SF17">
    <property type="entry name" value="M7GPPPN-MRNA HYDROLASE"/>
    <property type="match status" value="1"/>
</dbReference>
<dbReference type="GO" id="GO:0030145">
    <property type="term" value="F:manganese ion binding"/>
    <property type="evidence" value="ECO:0007669"/>
    <property type="project" value="InterPro"/>
</dbReference>
<evidence type="ECO:0000256" key="5">
    <source>
        <dbReference type="ARBA" id="ARBA00022723"/>
    </source>
</evidence>
<evidence type="ECO:0000256" key="3">
    <source>
        <dbReference type="ARBA" id="ARBA00005279"/>
    </source>
</evidence>
<evidence type="ECO:0000313" key="12">
    <source>
        <dbReference type="Proteomes" id="UP000094526"/>
    </source>
</evidence>
<dbReference type="Gene3D" id="1.10.10.1050">
    <property type="entry name" value="Dcp2, box A domain"/>
    <property type="match status" value="1"/>
</dbReference>
<feature type="compositionally biased region" description="Polar residues" evidence="9">
    <location>
        <begin position="782"/>
        <end position="794"/>
    </location>
</feature>
<feature type="compositionally biased region" description="Polar residues" evidence="9">
    <location>
        <begin position="542"/>
        <end position="576"/>
    </location>
</feature>
<evidence type="ECO:0000256" key="7">
    <source>
        <dbReference type="ARBA" id="ARBA00022884"/>
    </source>
</evidence>
<comment type="cofactor">
    <cofactor evidence="1">
        <name>Mn(2+)</name>
        <dbReference type="ChEBI" id="CHEBI:29035"/>
    </cofactor>
</comment>
<dbReference type="EMBL" id="LGRB01000020">
    <property type="protein sequence ID" value="OCT45006.1"/>
    <property type="molecule type" value="Genomic_DNA"/>
</dbReference>
<dbReference type="Gene3D" id="3.90.79.10">
    <property type="entry name" value="Nucleoside Triphosphate Pyrophosphohydrolase"/>
    <property type="match status" value="1"/>
</dbReference>
<feature type="compositionally biased region" description="Acidic residues" evidence="9">
    <location>
        <begin position="287"/>
        <end position="297"/>
    </location>
</feature>
<dbReference type="OrthoDB" id="18996at2759"/>
<dbReference type="SUPFAM" id="SSF140586">
    <property type="entry name" value="Dcp2 domain-like"/>
    <property type="match status" value="1"/>
</dbReference>